<dbReference type="Gene3D" id="2.130.10.10">
    <property type="entry name" value="YVTN repeat-like/Quinoprotein amine dehydrogenase"/>
    <property type="match status" value="3"/>
</dbReference>
<evidence type="ECO:0000256" key="2">
    <source>
        <dbReference type="ARBA" id="ARBA00022737"/>
    </source>
</evidence>
<dbReference type="InterPro" id="IPR020472">
    <property type="entry name" value="WD40_PAC1"/>
</dbReference>
<keyword evidence="5" id="KW-1185">Reference proteome</keyword>
<dbReference type="SMART" id="SM00320">
    <property type="entry name" value="WD40"/>
    <property type="match status" value="7"/>
</dbReference>
<keyword evidence="2" id="KW-0677">Repeat</keyword>
<dbReference type="PROSITE" id="PS50082">
    <property type="entry name" value="WD_REPEATS_2"/>
    <property type="match status" value="3"/>
</dbReference>
<evidence type="ECO:0000256" key="1">
    <source>
        <dbReference type="ARBA" id="ARBA00022574"/>
    </source>
</evidence>
<dbReference type="InterPro" id="IPR036322">
    <property type="entry name" value="WD40_repeat_dom_sf"/>
</dbReference>
<dbReference type="Pfam" id="PF00400">
    <property type="entry name" value="WD40"/>
    <property type="match status" value="5"/>
</dbReference>
<dbReference type="OrthoDB" id="674604at2759"/>
<name>A0A9Q1KZ61_9CARY</name>
<dbReference type="InterPro" id="IPR015943">
    <property type="entry name" value="WD40/YVTN_repeat-like_dom_sf"/>
</dbReference>
<evidence type="ECO:0000313" key="5">
    <source>
        <dbReference type="Proteomes" id="UP001153076"/>
    </source>
</evidence>
<dbReference type="PANTHER" id="PTHR22844">
    <property type="entry name" value="F-BOX AND WD40 DOMAIN PROTEIN"/>
    <property type="match status" value="1"/>
</dbReference>
<proteinExistence type="predicted"/>
<protein>
    <submittedName>
        <fullName evidence="4">Uncharacterized protein</fullName>
    </submittedName>
</protein>
<dbReference type="EMBL" id="JAKOGI010000008">
    <property type="protein sequence ID" value="KAJ8451578.1"/>
    <property type="molecule type" value="Genomic_DNA"/>
</dbReference>
<dbReference type="FunFam" id="2.130.10.10:FF:000775">
    <property type="entry name" value="BnaA09g28200D protein"/>
    <property type="match status" value="1"/>
</dbReference>
<dbReference type="InterPro" id="IPR001680">
    <property type="entry name" value="WD40_rpt"/>
</dbReference>
<evidence type="ECO:0000256" key="3">
    <source>
        <dbReference type="PROSITE-ProRule" id="PRU00221"/>
    </source>
</evidence>
<dbReference type="InterPro" id="IPR045182">
    <property type="entry name" value="JINGUBANG-like"/>
</dbReference>
<dbReference type="PRINTS" id="PR00320">
    <property type="entry name" value="GPROTEINBRPT"/>
</dbReference>
<accession>A0A9Q1KZ61</accession>
<comment type="caution">
    <text evidence="4">The sequence shown here is derived from an EMBL/GenBank/DDBJ whole genome shotgun (WGS) entry which is preliminary data.</text>
</comment>
<gene>
    <name evidence="4" type="ORF">Cgig2_018212</name>
</gene>
<dbReference type="SUPFAM" id="SSF50978">
    <property type="entry name" value="WD40 repeat-like"/>
    <property type="match status" value="1"/>
</dbReference>
<dbReference type="Proteomes" id="UP001153076">
    <property type="component" value="Unassembled WGS sequence"/>
</dbReference>
<reference evidence="4" key="1">
    <citation type="submission" date="2022-04" db="EMBL/GenBank/DDBJ databases">
        <title>Carnegiea gigantea Genome sequencing and assembly v2.</title>
        <authorList>
            <person name="Copetti D."/>
            <person name="Sanderson M.J."/>
            <person name="Burquez A."/>
            <person name="Wojciechowski M.F."/>
        </authorList>
    </citation>
    <scope>NUCLEOTIDE SEQUENCE</scope>
    <source>
        <strain evidence="4">SGP5-SGP5p</strain>
        <tissue evidence="4">Aerial part</tissue>
    </source>
</reference>
<feature type="repeat" description="WD" evidence="3">
    <location>
        <begin position="330"/>
        <end position="359"/>
    </location>
</feature>
<feature type="repeat" description="WD" evidence="3">
    <location>
        <begin position="284"/>
        <end position="325"/>
    </location>
</feature>
<dbReference type="PANTHER" id="PTHR22844:SF199">
    <property type="entry name" value="F21J9.19"/>
    <property type="match status" value="1"/>
</dbReference>
<organism evidence="4 5">
    <name type="scientific">Carnegiea gigantea</name>
    <dbReference type="NCBI Taxonomy" id="171969"/>
    <lineage>
        <taxon>Eukaryota</taxon>
        <taxon>Viridiplantae</taxon>
        <taxon>Streptophyta</taxon>
        <taxon>Embryophyta</taxon>
        <taxon>Tracheophyta</taxon>
        <taxon>Spermatophyta</taxon>
        <taxon>Magnoliopsida</taxon>
        <taxon>eudicotyledons</taxon>
        <taxon>Gunneridae</taxon>
        <taxon>Pentapetalae</taxon>
        <taxon>Caryophyllales</taxon>
        <taxon>Cactineae</taxon>
        <taxon>Cactaceae</taxon>
        <taxon>Cactoideae</taxon>
        <taxon>Echinocereeae</taxon>
        <taxon>Carnegiea</taxon>
    </lineage>
</organism>
<feature type="repeat" description="WD" evidence="3">
    <location>
        <begin position="239"/>
        <end position="269"/>
    </location>
</feature>
<keyword evidence="1 3" id="KW-0853">WD repeat</keyword>
<sequence length="427" mass="46628">MKLPITRLFLCTTAGAADDDFDVSSARNTSPSATPASHTTASSLHSSLSLQTLPSVPSLQSLFLLENYAAVTDLTPSLSSSLSLSSPITALSLYGDLLYASAAHQINVYDSSTLAHIQTFNSNGVSTGNVKAVAFCDGKVLTAHQDGKIRVWKLTTASKGRQRHKLILTLPTVTDLLRRFPLPKNHVRVRRHRKRLWVEHYDAVSGLTVGPNGYLYSVSWDKTLKVWAPKLGFRCLESVTAHDDAVNAVTVSVDGTVYTGSADGRIRVWAKPGSQKRYLRVATLEMHKSAVNALALSVDGSILFSGACDRSILVWEREDSAKYMAVSGALRGHDGAILCLINVSYFLISGSADRTVRIWRRGHEGRFDCLSVLVGHLKPVKSIAARMEGEEGISVFSGGLNGDIKVWKVKFNSRYCSYSDNTELNYY</sequence>
<evidence type="ECO:0000313" key="4">
    <source>
        <dbReference type="EMBL" id="KAJ8451578.1"/>
    </source>
</evidence>
<dbReference type="AlphaFoldDB" id="A0A9Q1KZ61"/>
<dbReference type="PROSITE" id="PS50294">
    <property type="entry name" value="WD_REPEATS_REGION"/>
    <property type="match status" value="2"/>
</dbReference>